<feature type="compositionally biased region" description="Basic and acidic residues" evidence="1">
    <location>
        <begin position="146"/>
        <end position="156"/>
    </location>
</feature>
<accession>W2RT92</accession>
<dbReference type="GeneID" id="19974300"/>
<dbReference type="VEuPathDB" id="FungiDB:HMPREF1541_06961"/>
<dbReference type="RefSeq" id="XP_008719508.1">
    <property type="nucleotide sequence ID" value="XM_008721286.1"/>
</dbReference>
<feature type="transmembrane region" description="Helical" evidence="2">
    <location>
        <begin position="46"/>
        <end position="68"/>
    </location>
</feature>
<dbReference type="EMBL" id="KB822722">
    <property type="protein sequence ID" value="ETN38919.1"/>
    <property type="molecule type" value="Genomic_DNA"/>
</dbReference>
<keyword evidence="2" id="KW-0812">Transmembrane</keyword>
<evidence type="ECO:0000256" key="1">
    <source>
        <dbReference type="SAM" id="MobiDB-lite"/>
    </source>
</evidence>
<name>W2RT92_CYPE1</name>
<keyword evidence="4" id="KW-1185">Reference proteome</keyword>
<dbReference type="PANTHER" id="PTHR36089">
    <property type="entry name" value="CHITIN SYNTHASE 3 COMPLEX PROTEIN CSI2-RELATED"/>
    <property type="match status" value="1"/>
</dbReference>
<dbReference type="HOGENOM" id="CLU_1686590_0_0_1"/>
<dbReference type="InterPro" id="IPR051009">
    <property type="entry name" value="PRM"/>
</dbReference>
<evidence type="ECO:0000313" key="3">
    <source>
        <dbReference type="EMBL" id="ETN38919.1"/>
    </source>
</evidence>
<organism evidence="3 4">
    <name type="scientific">Cyphellophora europaea (strain CBS 101466)</name>
    <name type="common">Phialophora europaea</name>
    <dbReference type="NCBI Taxonomy" id="1220924"/>
    <lineage>
        <taxon>Eukaryota</taxon>
        <taxon>Fungi</taxon>
        <taxon>Dikarya</taxon>
        <taxon>Ascomycota</taxon>
        <taxon>Pezizomycotina</taxon>
        <taxon>Eurotiomycetes</taxon>
        <taxon>Chaetothyriomycetidae</taxon>
        <taxon>Chaetothyriales</taxon>
        <taxon>Cyphellophoraceae</taxon>
        <taxon>Cyphellophora</taxon>
    </lineage>
</organism>
<sequence>MAESSQRPSGSQSAPTLTGVFSYPPPSVPPIASAPYMQSSRLPDNFVFIVVGAALGFIVLVIVTWRLMSSWAMNRNSKKVAASGSGPSYTPLPDLKKNPAAQSGHDMADLSKLPRSFSSVPSLFFSPTAEVARQSRVPSHHLPAGHYRDGSDPSRR</sequence>
<dbReference type="PANTHER" id="PTHR36089:SF1">
    <property type="entry name" value="CHITIN SYNTHASE 3 COMPLEX PROTEIN CSI2-RELATED"/>
    <property type="match status" value="1"/>
</dbReference>
<keyword evidence="2" id="KW-1133">Transmembrane helix</keyword>
<reference evidence="3 4" key="1">
    <citation type="submission" date="2013-03" db="EMBL/GenBank/DDBJ databases">
        <title>The Genome Sequence of Phialophora europaea CBS 101466.</title>
        <authorList>
            <consortium name="The Broad Institute Genomics Platform"/>
            <person name="Cuomo C."/>
            <person name="de Hoog S."/>
            <person name="Gorbushina A."/>
            <person name="Walker B."/>
            <person name="Young S.K."/>
            <person name="Zeng Q."/>
            <person name="Gargeya S."/>
            <person name="Fitzgerald M."/>
            <person name="Haas B."/>
            <person name="Abouelleil A."/>
            <person name="Allen A.W."/>
            <person name="Alvarado L."/>
            <person name="Arachchi H.M."/>
            <person name="Berlin A.M."/>
            <person name="Chapman S.B."/>
            <person name="Gainer-Dewar J."/>
            <person name="Goldberg J."/>
            <person name="Griggs A."/>
            <person name="Gujja S."/>
            <person name="Hansen M."/>
            <person name="Howarth C."/>
            <person name="Imamovic A."/>
            <person name="Ireland A."/>
            <person name="Larimer J."/>
            <person name="McCowan C."/>
            <person name="Murphy C."/>
            <person name="Pearson M."/>
            <person name="Poon T.W."/>
            <person name="Priest M."/>
            <person name="Roberts A."/>
            <person name="Saif S."/>
            <person name="Shea T."/>
            <person name="Sisk P."/>
            <person name="Sykes S."/>
            <person name="Wortman J."/>
            <person name="Nusbaum C."/>
            <person name="Birren B."/>
        </authorList>
    </citation>
    <scope>NUCLEOTIDE SEQUENCE [LARGE SCALE GENOMIC DNA]</scope>
    <source>
        <strain evidence="3 4">CBS 101466</strain>
    </source>
</reference>
<proteinExistence type="predicted"/>
<protein>
    <submittedName>
        <fullName evidence="3">Uncharacterized protein</fullName>
    </submittedName>
</protein>
<evidence type="ECO:0000313" key="4">
    <source>
        <dbReference type="Proteomes" id="UP000030752"/>
    </source>
</evidence>
<dbReference type="GO" id="GO:0000324">
    <property type="term" value="C:fungal-type vacuole"/>
    <property type="evidence" value="ECO:0007669"/>
    <property type="project" value="TreeGrafter"/>
</dbReference>
<keyword evidence="2" id="KW-0472">Membrane</keyword>
<feature type="region of interest" description="Disordered" evidence="1">
    <location>
        <begin position="77"/>
        <end position="108"/>
    </location>
</feature>
<dbReference type="Proteomes" id="UP000030752">
    <property type="component" value="Unassembled WGS sequence"/>
</dbReference>
<dbReference type="OrthoDB" id="4065319at2759"/>
<gene>
    <name evidence="3" type="ORF">HMPREF1541_06961</name>
</gene>
<dbReference type="AlphaFoldDB" id="W2RT92"/>
<dbReference type="eggNOG" id="ENOG502S625">
    <property type="taxonomic scope" value="Eukaryota"/>
</dbReference>
<dbReference type="InParanoid" id="W2RT92"/>
<feature type="region of interest" description="Disordered" evidence="1">
    <location>
        <begin position="134"/>
        <end position="156"/>
    </location>
</feature>
<evidence type="ECO:0000256" key="2">
    <source>
        <dbReference type="SAM" id="Phobius"/>
    </source>
</evidence>